<name>A0A3E1R7P0_9BURK</name>
<evidence type="ECO:0000313" key="3">
    <source>
        <dbReference type="Proteomes" id="UP000260665"/>
    </source>
</evidence>
<accession>A0A3E1R7P0</accession>
<evidence type="ECO:0000313" key="2">
    <source>
        <dbReference type="EMBL" id="RFO95395.1"/>
    </source>
</evidence>
<proteinExistence type="predicted"/>
<keyword evidence="3" id="KW-1185">Reference proteome</keyword>
<sequence>MNLSREFAMARFAEPELASAPRACTNSSPLLIGSTGASLDGSRTLAGMLLAAAMAALLVVADQVIDTWTDGHLLAGWVALWTVVFAVLALLTSSMRQLAAYVSGGFVRSLVSARQARDEARMWEMASHDPRVMDEIRAAIARQAD</sequence>
<feature type="transmembrane region" description="Helical" evidence="1">
    <location>
        <begin position="71"/>
        <end position="91"/>
    </location>
</feature>
<keyword evidence="1" id="KW-0812">Transmembrane</keyword>
<protein>
    <submittedName>
        <fullName evidence="2">Uncharacterized protein</fullName>
    </submittedName>
</protein>
<keyword evidence="1" id="KW-0472">Membrane</keyword>
<dbReference type="Proteomes" id="UP000260665">
    <property type="component" value="Unassembled WGS sequence"/>
</dbReference>
<feature type="transmembrane region" description="Helical" evidence="1">
    <location>
        <begin position="45"/>
        <end position="65"/>
    </location>
</feature>
<reference evidence="2 3" key="1">
    <citation type="submission" date="2018-05" db="EMBL/GenBank/DDBJ databases">
        <title>Rhodoferax soyangensis sp.nov., isolated from an oligotrophic freshwater lake.</title>
        <authorList>
            <person name="Park M."/>
        </authorList>
    </citation>
    <scope>NUCLEOTIDE SEQUENCE [LARGE SCALE GENOMIC DNA]</scope>
    <source>
        <strain evidence="2 3">IMCC26218</strain>
    </source>
</reference>
<keyword evidence="1" id="KW-1133">Transmembrane helix</keyword>
<gene>
    <name evidence="2" type="ORF">DIC66_18715</name>
</gene>
<comment type="caution">
    <text evidence="2">The sequence shown here is derived from an EMBL/GenBank/DDBJ whole genome shotgun (WGS) entry which is preliminary data.</text>
</comment>
<dbReference type="AlphaFoldDB" id="A0A3E1R7P0"/>
<evidence type="ECO:0000256" key="1">
    <source>
        <dbReference type="SAM" id="Phobius"/>
    </source>
</evidence>
<dbReference type="EMBL" id="QFZK01000017">
    <property type="protein sequence ID" value="RFO95395.1"/>
    <property type="molecule type" value="Genomic_DNA"/>
</dbReference>
<organism evidence="2 3">
    <name type="scientific">Rhodoferax lacus</name>
    <dbReference type="NCBI Taxonomy" id="2184758"/>
    <lineage>
        <taxon>Bacteria</taxon>
        <taxon>Pseudomonadati</taxon>
        <taxon>Pseudomonadota</taxon>
        <taxon>Betaproteobacteria</taxon>
        <taxon>Burkholderiales</taxon>
        <taxon>Comamonadaceae</taxon>
        <taxon>Rhodoferax</taxon>
    </lineage>
</organism>